<comment type="subcellular location">
    <subcellularLocation>
        <location evidence="1">Cell membrane</location>
        <topology evidence="1">Multi-pass membrane protein</topology>
    </subcellularLocation>
</comment>
<dbReference type="SUPFAM" id="SSF58104">
    <property type="entry name" value="Methyl-accepting chemotaxis protein (MCP) signaling domain"/>
    <property type="match status" value="1"/>
</dbReference>
<keyword evidence="5 12" id="KW-0812">Transmembrane</keyword>
<sequence length="569" mass="62126">MMRRSFTMRTIRIGTKISLIVIGMFLVFSMMIAFDVIGEMEKGIKTFATEKAKRDLQMTDKLIGYKHPGDWQIRDGQLYKGDTVMNGNFELVDEIGEASGDTVTIFQADERVATNVMIDGERAVGTKVSDTVADLVLHNGEQYYGEAVVVGKTYQAAYQPIKNTGGEVIGILYVGAEQSLIDVIVSSFLTRFFIVFLIAMGIAIAVILWYIRKFTRRIGRVSEAIRQAGTGDFTHTVTDTVQDEIGQLAGGYNEMKTNLQKIISNGMLASEQVGESTRFLLRIAEQTAQESEQIAASIAQVATGAESQTHSTQENLAAVEEFAIGIQRIAEKSTEVAEAAVSSKEQAETGGRSAHRTVEQMSSIHDSVRSTDAAIKSLEMKSQGIGEMVAVIQNISKQTNLLALNASIEAARAGEHGRGFTVVSTEVRKLAEESARSSERIGELVHAMEVEMRQSMEAMSWVMLEVQDGLRLTHETEQNFRHIVEMNGHIAGQIEEMAATTEQMSAGVQQVAASFNEIAQIAKVASHNSRQVAASAEGQQQSIKQVTSSSEALSVIATELQESMGQFKI</sequence>
<dbReference type="Pfam" id="PF00015">
    <property type="entry name" value="MCPsignal"/>
    <property type="match status" value="1"/>
</dbReference>
<evidence type="ECO:0000256" key="1">
    <source>
        <dbReference type="ARBA" id="ARBA00004651"/>
    </source>
</evidence>
<dbReference type="EMBL" id="JAPCKK010000011">
    <property type="protein sequence ID" value="MDP4096276.1"/>
    <property type="molecule type" value="Genomic_DNA"/>
</dbReference>
<keyword evidence="4" id="KW-0145">Chemotaxis</keyword>
<name>A0ABT9FNG7_9BACL</name>
<evidence type="ECO:0000313" key="15">
    <source>
        <dbReference type="EMBL" id="MDP4096276.1"/>
    </source>
</evidence>
<dbReference type="PANTHER" id="PTHR32089:SF114">
    <property type="entry name" value="METHYL-ACCEPTING CHEMOTAXIS PROTEIN MCPB"/>
    <property type="match status" value="1"/>
</dbReference>
<dbReference type="Gene3D" id="1.10.287.950">
    <property type="entry name" value="Methyl-accepting chemotaxis protein"/>
    <property type="match status" value="1"/>
</dbReference>
<gene>
    <name evidence="15" type="ORF">OIN60_05760</name>
</gene>
<dbReference type="CDD" id="cd11386">
    <property type="entry name" value="MCP_signal"/>
    <property type="match status" value="1"/>
</dbReference>
<dbReference type="CDD" id="cd06225">
    <property type="entry name" value="HAMP"/>
    <property type="match status" value="1"/>
</dbReference>
<proteinExistence type="inferred from homology"/>
<evidence type="ECO:0000256" key="6">
    <source>
        <dbReference type="ARBA" id="ARBA00022989"/>
    </source>
</evidence>
<accession>A0ABT9FNG7</accession>
<feature type="transmembrane region" description="Helical" evidence="12">
    <location>
        <begin position="188"/>
        <end position="211"/>
    </location>
</feature>
<evidence type="ECO:0000256" key="9">
    <source>
        <dbReference type="ARBA" id="ARBA00029447"/>
    </source>
</evidence>
<evidence type="ECO:0000256" key="8">
    <source>
        <dbReference type="ARBA" id="ARBA00023224"/>
    </source>
</evidence>
<comment type="caution">
    <text evidence="15">The sequence shown here is derived from an EMBL/GenBank/DDBJ whole genome shotgun (WGS) entry which is preliminary data.</text>
</comment>
<dbReference type="InterPro" id="IPR004089">
    <property type="entry name" value="MCPsignal_dom"/>
</dbReference>
<dbReference type="PANTHER" id="PTHR32089">
    <property type="entry name" value="METHYL-ACCEPTING CHEMOTAXIS PROTEIN MCPB"/>
    <property type="match status" value="1"/>
</dbReference>
<evidence type="ECO:0000256" key="3">
    <source>
        <dbReference type="ARBA" id="ARBA00022481"/>
    </source>
</evidence>
<dbReference type="Gene3D" id="6.10.340.10">
    <property type="match status" value="1"/>
</dbReference>
<evidence type="ECO:0000256" key="11">
    <source>
        <dbReference type="SAM" id="MobiDB-lite"/>
    </source>
</evidence>
<dbReference type="PROSITE" id="PS50885">
    <property type="entry name" value="HAMP"/>
    <property type="match status" value="1"/>
</dbReference>
<reference evidence="15 16" key="1">
    <citation type="submission" date="2022-10" db="EMBL/GenBank/DDBJ databases">
        <title>Paenibacillus description and whole genome data of maize root bacterial community.</title>
        <authorList>
            <person name="Marton D."/>
            <person name="Farkas M."/>
            <person name="Cserhati M."/>
        </authorList>
    </citation>
    <scope>NUCLEOTIDE SEQUENCE [LARGE SCALE GENOMIC DNA]</scope>
    <source>
        <strain evidence="15 16">P96</strain>
    </source>
</reference>
<keyword evidence="6 12" id="KW-1133">Transmembrane helix</keyword>
<dbReference type="InterPro" id="IPR033463">
    <property type="entry name" value="sCache_3"/>
</dbReference>
<evidence type="ECO:0000256" key="4">
    <source>
        <dbReference type="ARBA" id="ARBA00022500"/>
    </source>
</evidence>
<evidence type="ECO:0000259" key="14">
    <source>
        <dbReference type="PROSITE" id="PS50885"/>
    </source>
</evidence>
<dbReference type="InterPro" id="IPR029151">
    <property type="entry name" value="Sensor-like_sf"/>
</dbReference>
<dbReference type="SUPFAM" id="SSF103190">
    <property type="entry name" value="Sensory domain-like"/>
    <property type="match status" value="1"/>
</dbReference>
<keyword evidence="7 12" id="KW-0472">Membrane</keyword>
<keyword evidence="16" id="KW-1185">Reference proteome</keyword>
<dbReference type="InterPro" id="IPR003660">
    <property type="entry name" value="HAMP_dom"/>
</dbReference>
<evidence type="ECO:0000256" key="5">
    <source>
        <dbReference type="ARBA" id="ARBA00022692"/>
    </source>
</evidence>
<dbReference type="RefSeq" id="WP_305753897.1">
    <property type="nucleotide sequence ID" value="NZ_JAPCKK010000011.1"/>
</dbReference>
<evidence type="ECO:0000313" key="16">
    <source>
        <dbReference type="Proteomes" id="UP001241848"/>
    </source>
</evidence>
<dbReference type="Pfam" id="PF00672">
    <property type="entry name" value="HAMP"/>
    <property type="match status" value="1"/>
</dbReference>
<feature type="domain" description="Methyl-accepting transducer" evidence="13">
    <location>
        <begin position="283"/>
        <end position="519"/>
    </location>
</feature>
<dbReference type="Pfam" id="PF17202">
    <property type="entry name" value="sCache_3_3"/>
    <property type="match status" value="1"/>
</dbReference>
<feature type="domain" description="HAMP" evidence="14">
    <location>
        <begin position="212"/>
        <end position="264"/>
    </location>
</feature>
<feature type="region of interest" description="Disordered" evidence="11">
    <location>
        <begin position="341"/>
        <end position="366"/>
    </location>
</feature>
<evidence type="ECO:0000256" key="12">
    <source>
        <dbReference type="SAM" id="Phobius"/>
    </source>
</evidence>
<evidence type="ECO:0000256" key="7">
    <source>
        <dbReference type="ARBA" id="ARBA00023136"/>
    </source>
</evidence>
<protein>
    <submittedName>
        <fullName evidence="15">Methyl-accepting chemotaxis protein</fullName>
    </submittedName>
</protein>
<dbReference type="SMART" id="SM00283">
    <property type="entry name" value="MA"/>
    <property type="match status" value="1"/>
</dbReference>
<dbReference type="Proteomes" id="UP001241848">
    <property type="component" value="Unassembled WGS sequence"/>
</dbReference>
<organism evidence="15 16">
    <name type="scientific">Paenibacillus zeirhizosphaerae</name>
    <dbReference type="NCBI Taxonomy" id="2987519"/>
    <lineage>
        <taxon>Bacteria</taxon>
        <taxon>Bacillati</taxon>
        <taxon>Bacillota</taxon>
        <taxon>Bacilli</taxon>
        <taxon>Bacillales</taxon>
        <taxon>Paenibacillaceae</taxon>
        <taxon>Paenibacillus</taxon>
    </lineage>
</organism>
<evidence type="ECO:0000256" key="2">
    <source>
        <dbReference type="ARBA" id="ARBA00022475"/>
    </source>
</evidence>
<keyword evidence="3" id="KW-0488">Methylation</keyword>
<evidence type="ECO:0000259" key="13">
    <source>
        <dbReference type="PROSITE" id="PS50111"/>
    </source>
</evidence>
<evidence type="ECO:0000256" key="10">
    <source>
        <dbReference type="PROSITE-ProRule" id="PRU00284"/>
    </source>
</evidence>
<keyword evidence="2" id="KW-1003">Cell membrane</keyword>
<keyword evidence="8 10" id="KW-0807">Transducer</keyword>
<dbReference type="SMART" id="SM00304">
    <property type="entry name" value="HAMP"/>
    <property type="match status" value="1"/>
</dbReference>
<comment type="similarity">
    <text evidence="9">Belongs to the methyl-accepting chemotaxis (MCP) protein family.</text>
</comment>
<dbReference type="PROSITE" id="PS50111">
    <property type="entry name" value="CHEMOTAXIS_TRANSDUC_2"/>
    <property type="match status" value="1"/>
</dbReference>